<keyword evidence="1" id="KW-0732">Signal</keyword>
<dbReference type="VEuPathDB" id="CryptoDB:Vbra_23056"/>
<evidence type="ECO:0008006" key="4">
    <source>
        <dbReference type="Google" id="ProtNLM"/>
    </source>
</evidence>
<gene>
    <name evidence="2" type="ORF">Vbra_23056</name>
</gene>
<evidence type="ECO:0000313" key="2">
    <source>
        <dbReference type="EMBL" id="CEM28876.1"/>
    </source>
</evidence>
<dbReference type="Proteomes" id="UP000041254">
    <property type="component" value="Unassembled WGS sequence"/>
</dbReference>
<keyword evidence="3" id="KW-1185">Reference proteome</keyword>
<accession>A0A0G4GHC0</accession>
<feature type="chain" id="PRO_5005190190" description="Lipid/polyisoprenoid-binding YceI-like domain-containing protein" evidence="1">
    <location>
        <begin position="23"/>
        <end position="305"/>
    </location>
</feature>
<name>A0A0G4GHC0_VITBC</name>
<reference evidence="2 3" key="1">
    <citation type="submission" date="2014-11" db="EMBL/GenBank/DDBJ databases">
        <authorList>
            <person name="Zhu J."/>
            <person name="Qi W."/>
            <person name="Song R."/>
        </authorList>
    </citation>
    <scope>NUCLEOTIDE SEQUENCE [LARGE SCALE GENOMIC DNA]</scope>
</reference>
<protein>
    <recommendedName>
        <fullName evidence="4">Lipid/polyisoprenoid-binding YceI-like domain-containing protein</fullName>
    </recommendedName>
</protein>
<proteinExistence type="predicted"/>
<evidence type="ECO:0000313" key="3">
    <source>
        <dbReference type="Proteomes" id="UP000041254"/>
    </source>
</evidence>
<evidence type="ECO:0000256" key="1">
    <source>
        <dbReference type="SAM" id="SignalP"/>
    </source>
</evidence>
<dbReference type="InParanoid" id="A0A0G4GHC0"/>
<dbReference type="AlphaFoldDB" id="A0A0G4GHC0"/>
<feature type="signal peptide" evidence="1">
    <location>
        <begin position="1"/>
        <end position="22"/>
    </location>
</feature>
<organism evidence="2 3">
    <name type="scientific">Vitrella brassicaformis (strain CCMP3155)</name>
    <dbReference type="NCBI Taxonomy" id="1169540"/>
    <lineage>
        <taxon>Eukaryota</taxon>
        <taxon>Sar</taxon>
        <taxon>Alveolata</taxon>
        <taxon>Colpodellida</taxon>
        <taxon>Vitrellaceae</taxon>
        <taxon>Vitrella</taxon>
    </lineage>
</organism>
<sequence>MPQRALIFVGACLLSISQPSWAAVELWAESSRMPMRSVQSGGEVSTLLSGALKFSRKVYNATNFTTDAYATFNPGVLLKGPSTPQELLNLCDSLVLEGKRDVGKGRVTANLKLTVPTRKLDLIARAENQKGKKLTVKMDSKSPRKINSVELYSPLTINEKKYGLTVAEKLGNLDTEVRLEGPLRNNTRGLLSVILKAGKGKPKKGWFGHEELSNFDRVDASMKVAFTVNEGRDTLTPTLFLKKRPSYEWKRKLDNGEVKTTLKDGLLGVDFADAAKSGGKWHARFKMPLQNARASTVEFRREITF</sequence>
<dbReference type="EMBL" id="CDMY01000663">
    <property type="protein sequence ID" value="CEM28876.1"/>
    <property type="molecule type" value="Genomic_DNA"/>
</dbReference>